<evidence type="ECO:0000313" key="3">
    <source>
        <dbReference type="Proteomes" id="UP000030669"/>
    </source>
</evidence>
<accession>S7PVK2</accession>
<name>S7PVK2_GLOTA</name>
<feature type="compositionally biased region" description="Basic and acidic residues" evidence="1">
    <location>
        <begin position="254"/>
        <end position="263"/>
    </location>
</feature>
<dbReference type="EMBL" id="KB469310">
    <property type="protein sequence ID" value="EPQ51661.1"/>
    <property type="molecule type" value="Genomic_DNA"/>
</dbReference>
<evidence type="ECO:0008006" key="4">
    <source>
        <dbReference type="Google" id="ProtNLM"/>
    </source>
</evidence>
<protein>
    <recommendedName>
        <fullName evidence="4">C2H2-type domain-containing protein</fullName>
    </recommendedName>
</protein>
<organism evidence="2 3">
    <name type="scientific">Gloeophyllum trabeum (strain ATCC 11539 / FP-39264 / Madison 617)</name>
    <name type="common">Brown rot fungus</name>
    <dbReference type="NCBI Taxonomy" id="670483"/>
    <lineage>
        <taxon>Eukaryota</taxon>
        <taxon>Fungi</taxon>
        <taxon>Dikarya</taxon>
        <taxon>Basidiomycota</taxon>
        <taxon>Agaricomycotina</taxon>
        <taxon>Agaricomycetes</taxon>
        <taxon>Gloeophyllales</taxon>
        <taxon>Gloeophyllaceae</taxon>
        <taxon>Gloeophyllum</taxon>
    </lineage>
</organism>
<feature type="compositionally biased region" description="Acidic residues" evidence="1">
    <location>
        <begin position="197"/>
        <end position="210"/>
    </location>
</feature>
<dbReference type="GeneID" id="19309836"/>
<evidence type="ECO:0000256" key="1">
    <source>
        <dbReference type="SAM" id="MobiDB-lite"/>
    </source>
</evidence>
<sequence length="534" mass="58588">MPPTSFDFSCSPESLRNRRAIVYPDGFRGEEHRSLLSYIDECEEVASARRLASGDVVEESVLSLRLIGEVENGARYHEKVPHHLGTPSVPPLSAWRLNGYPRSLQGVYYNQSEGRMEPEEIGDETHHQALVHGVSLRDVTPGLSPSPDPSSADEKTEDDESPRAAVDDSSEESGDSGDEDGCDDVCGQGVGSNNEHDGDDDEEGEDSDDDSHDRSYVPSNARGSRNRTVPPVRYALRRESRVVGSANDAPEVGEEVRDNRIVEGQKTVNTRNRRRATRRGAESGVGTDNAQLQPSLGKRKRAAADRPEEVAAATTAGHAPGGSRSTSVVGRSESPPLRDQTVACQWQGCGEDVQANHKGLKKHLKEAHGLDLHANDKELITCLWLGCYKGEGGGPVELQRMNLTRHILSHQECKEHLVAMGLAYEPRNVYFPFKECTHGETLTAISSDHLSSGYSSAYITAILICKLEGPGRTLRSGDHPLPPRKDQADTFPCINCLKSPPAPRRESVAQIAWALQDYQYKSDNDNHREDISYN</sequence>
<dbReference type="KEGG" id="gtr:GLOTRDRAFT_96373"/>
<dbReference type="RefSeq" id="XP_007870101.1">
    <property type="nucleotide sequence ID" value="XM_007871910.1"/>
</dbReference>
<feature type="compositionally biased region" description="Acidic residues" evidence="1">
    <location>
        <begin position="168"/>
        <end position="183"/>
    </location>
</feature>
<feature type="compositionally biased region" description="Low complexity" evidence="1">
    <location>
        <begin position="310"/>
        <end position="334"/>
    </location>
</feature>
<keyword evidence="3" id="KW-1185">Reference proteome</keyword>
<evidence type="ECO:0000313" key="2">
    <source>
        <dbReference type="EMBL" id="EPQ51661.1"/>
    </source>
</evidence>
<feature type="compositionally biased region" description="Polar residues" evidence="1">
    <location>
        <begin position="217"/>
        <end position="227"/>
    </location>
</feature>
<dbReference type="Gene3D" id="3.30.160.60">
    <property type="entry name" value="Classic Zinc Finger"/>
    <property type="match status" value="1"/>
</dbReference>
<dbReference type="AlphaFoldDB" id="S7PVK2"/>
<feature type="region of interest" description="Disordered" evidence="1">
    <location>
        <begin position="137"/>
        <end position="337"/>
    </location>
</feature>
<dbReference type="HOGENOM" id="CLU_510031_0_0_1"/>
<reference evidence="2 3" key="1">
    <citation type="journal article" date="2012" name="Science">
        <title>The Paleozoic origin of enzymatic lignin decomposition reconstructed from 31 fungal genomes.</title>
        <authorList>
            <person name="Floudas D."/>
            <person name="Binder M."/>
            <person name="Riley R."/>
            <person name="Barry K."/>
            <person name="Blanchette R.A."/>
            <person name="Henrissat B."/>
            <person name="Martinez A.T."/>
            <person name="Otillar R."/>
            <person name="Spatafora J.W."/>
            <person name="Yadav J.S."/>
            <person name="Aerts A."/>
            <person name="Benoit I."/>
            <person name="Boyd A."/>
            <person name="Carlson A."/>
            <person name="Copeland A."/>
            <person name="Coutinho P.M."/>
            <person name="de Vries R.P."/>
            <person name="Ferreira P."/>
            <person name="Findley K."/>
            <person name="Foster B."/>
            <person name="Gaskell J."/>
            <person name="Glotzer D."/>
            <person name="Gorecki P."/>
            <person name="Heitman J."/>
            <person name="Hesse C."/>
            <person name="Hori C."/>
            <person name="Igarashi K."/>
            <person name="Jurgens J.A."/>
            <person name="Kallen N."/>
            <person name="Kersten P."/>
            <person name="Kohler A."/>
            <person name="Kuees U."/>
            <person name="Kumar T.K.A."/>
            <person name="Kuo A."/>
            <person name="LaButti K."/>
            <person name="Larrondo L.F."/>
            <person name="Lindquist E."/>
            <person name="Ling A."/>
            <person name="Lombard V."/>
            <person name="Lucas S."/>
            <person name="Lundell T."/>
            <person name="Martin R."/>
            <person name="McLaughlin D.J."/>
            <person name="Morgenstern I."/>
            <person name="Morin E."/>
            <person name="Murat C."/>
            <person name="Nagy L.G."/>
            <person name="Nolan M."/>
            <person name="Ohm R.A."/>
            <person name="Patyshakuliyeva A."/>
            <person name="Rokas A."/>
            <person name="Ruiz-Duenas F.J."/>
            <person name="Sabat G."/>
            <person name="Salamov A."/>
            <person name="Samejima M."/>
            <person name="Schmutz J."/>
            <person name="Slot J.C."/>
            <person name="St John F."/>
            <person name="Stenlid J."/>
            <person name="Sun H."/>
            <person name="Sun S."/>
            <person name="Syed K."/>
            <person name="Tsang A."/>
            <person name="Wiebenga A."/>
            <person name="Young D."/>
            <person name="Pisabarro A."/>
            <person name="Eastwood D.C."/>
            <person name="Martin F."/>
            <person name="Cullen D."/>
            <person name="Grigoriev I.V."/>
            <person name="Hibbett D.S."/>
        </authorList>
    </citation>
    <scope>NUCLEOTIDE SEQUENCE [LARGE SCALE GENOMIC DNA]</scope>
    <source>
        <strain evidence="2 3">ATCC 11539</strain>
    </source>
</reference>
<dbReference type="Proteomes" id="UP000030669">
    <property type="component" value="Unassembled WGS sequence"/>
</dbReference>
<gene>
    <name evidence="2" type="ORF">GLOTRDRAFT_96373</name>
</gene>
<proteinExistence type="predicted"/>